<evidence type="ECO:0000256" key="1">
    <source>
        <dbReference type="SAM" id="MobiDB-lite"/>
    </source>
</evidence>
<dbReference type="Proteomes" id="UP000604825">
    <property type="component" value="Unassembled WGS sequence"/>
</dbReference>
<evidence type="ECO:0000313" key="2">
    <source>
        <dbReference type="EMBL" id="CAD6215382.1"/>
    </source>
</evidence>
<proteinExistence type="predicted"/>
<feature type="region of interest" description="Disordered" evidence="1">
    <location>
        <begin position="80"/>
        <end position="104"/>
    </location>
</feature>
<comment type="caution">
    <text evidence="2">The sequence shown here is derived from an EMBL/GenBank/DDBJ whole genome shotgun (WGS) entry which is preliminary data.</text>
</comment>
<protein>
    <submittedName>
        <fullName evidence="2">Uncharacterized protein</fullName>
    </submittedName>
</protein>
<feature type="compositionally biased region" description="Basic and acidic residues" evidence="1">
    <location>
        <begin position="92"/>
        <end position="104"/>
    </location>
</feature>
<accession>A0A811N4R2</accession>
<reference evidence="2" key="1">
    <citation type="submission" date="2020-10" db="EMBL/GenBank/DDBJ databases">
        <authorList>
            <person name="Han B."/>
            <person name="Lu T."/>
            <person name="Zhao Q."/>
            <person name="Huang X."/>
            <person name="Zhao Y."/>
        </authorList>
    </citation>
    <scope>NUCLEOTIDE SEQUENCE</scope>
</reference>
<evidence type="ECO:0000313" key="3">
    <source>
        <dbReference type="Proteomes" id="UP000604825"/>
    </source>
</evidence>
<dbReference type="AlphaFoldDB" id="A0A811N4R2"/>
<sequence length="104" mass="10574">MELAMATGSSSCCSLVTGLRCRTCAAAAFSSAGDRRRSWRTTPVTASGRGARRLTVSAAACKTCKGKGAGKVQGALTARGSGSRAALPVAKEVSHPSSEGRDRE</sequence>
<keyword evidence="3" id="KW-1185">Reference proteome</keyword>
<gene>
    <name evidence="2" type="ORF">NCGR_LOCUS10645</name>
</gene>
<dbReference type="EMBL" id="CAJGYO010000002">
    <property type="protein sequence ID" value="CAD6215382.1"/>
    <property type="molecule type" value="Genomic_DNA"/>
</dbReference>
<name>A0A811N4R2_9POAL</name>
<organism evidence="2 3">
    <name type="scientific">Miscanthus lutarioriparius</name>
    <dbReference type="NCBI Taxonomy" id="422564"/>
    <lineage>
        <taxon>Eukaryota</taxon>
        <taxon>Viridiplantae</taxon>
        <taxon>Streptophyta</taxon>
        <taxon>Embryophyta</taxon>
        <taxon>Tracheophyta</taxon>
        <taxon>Spermatophyta</taxon>
        <taxon>Magnoliopsida</taxon>
        <taxon>Liliopsida</taxon>
        <taxon>Poales</taxon>
        <taxon>Poaceae</taxon>
        <taxon>PACMAD clade</taxon>
        <taxon>Panicoideae</taxon>
        <taxon>Andropogonodae</taxon>
        <taxon>Andropogoneae</taxon>
        <taxon>Saccharinae</taxon>
        <taxon>Miscanthus</taxon>
    </lineage>
</organism>